<dbReference type="Gramene" id="mRNA:HanXRQr2_Chr04g0143621">
    <property type="protein sequence ID" value="CDS:HanXRQr2_Chr04g0143621.1"/>
    <property type="gene ID" value="HanXRQr2_Chr04g0143621"/>
</dbReference>
<protein>
    <submittedName>
        <fullName evidence="4">Uncharacterized protein</fullName>
    </submittedName>
</protein>
<evidence type="ECO:0000256" key="1">
    <source>
        <dbReference type="SAM" id="MobiDB-lite"/>
    </source>
</evidence>
<feature type="region of interest" description="Disordered" evidence="1">
    <location>
        <begin position="1"/>
        <end position="52"/>
    </location>
</feature>
<accession>A0A251UY86</accession>
<dbReference type="Gramene" id="mRNA:HanXRQr2_Chr13g0603391">
    <property type="protein sequence ID" value="CDS:HanXRQr2_Chr13g0603391.1"/>
    <property type="gene ID" value="HanXRQr2_Chr13g0603391"/>
</dbReference>
<evidence type="ECO:0000313" key="5">
    <source>
        <dbReference type="Proteomes" id="UP000215914"/>
    </source>
</evidence>
<dbReference type="EMBL" id="CM007893">
    <property type="protein sequence ID" value="OTG27301.1"/>
    <property type="molecule type" value="Genomic_DNA"/>
</dbReference>
<dbReference type="AlphaFoldDB" id="A0A251UY86"/>
<keyword evidence="5" id="KW-1185">Reference proteome</keyword>
<evidence type="ECO:0000313" key="3">
    <source>
        <dbReference type="EMBL" id="KAF5808283.1"/>
    </source>
</evidence>
<feature type="compositionally biased region" description="Basic residues" evidence="1">
    <location>
        <begin position="40"/>
        <end position="52"/>
    </location>
</feature>
<proteinExistence type="predicted"/>
<dbReference type="Proteomes" id="UP000215914">
    <property type="component" value="Chromosome 4"/>
</dbReference>
<gene>
    <name evidence="4" type="ORF">HannXRQ_Chr04g0098571</name>
    <name evidence="3" type="ORF">HanXRQr2_Chr04g0143621</name>
    <name evidence="2" type="ORF">HanXRQr2_Chr13g0603391</name>
</gene>
<reference evidence="2 5" key="1">
    <citation type="journal article" date="2017" name="Nature">
        <title>The sunflower genome provides insights into oil metabolism, flowering and Asterid evolution.</title>
        <authorList>
            <person name="Badouin H."/>
            <person name="Gouzy J."/>
            <person name="Grassa C.J."/>
            <person name="Murat F."/>
            <person name="Staton S.E."/>
            <person name="Cottret L."/>
            <person name="Lelandais-Briere C."/>
            <person name="Owens G.L."/>
            <person name="Carrere S."/>
            <person name="Mayjonade B."/>
            <person name="Legrand L."/>
            <person name="Gill N."/>
            <person name="Kane N.C."/>
            <person name="Bowers J.E."/>
            <person name="Hubner S."/>
            <person name="Bellec A."/>
            <person name="Berard A."/>
            <person name="Berges H."/>
            <person name="Blanchet N."/>
            <person name="Boniface M.C."/>
            <person name="Brunel D."/>
            <person name="Catrice O."/>
            <person name="Chaidir N."/>
            <person name="Claudel C."/>
            <person name="Donnadieu C."/>
            <person name="Faraut T."/>
            <person name="Fievet G."/>
            <person name="Helmstetter N."/>
            <person name="King M."/>
            <person name="Knapp S.J."/>
            <person name="Lai Z."/>
            <person name="Le Paslier M.C."/>
            <person name="Lippi Y."/>
            <person name="Lorenzon L."/>
            <person name="Mandel J.R."/>
            <person name="Marage G."/>
            <person name="Marchand G."/>
            <person name="Marquand E."/>
            <person name="Bret-Mestries E."/>
            <person name="Morien E."/>
            <person name="Nambeesan S."/>
            <person name="Nguyen T."/>
            <person name="Pegot-Espagnet P."/>
            <person name="Pouilly N."/>
            <person name="Raftis F."/>
            <person name="Sallet E."/>
            <person name="Schiex T."/>
            <person name="Thomas J."/>
            <person name="Vandecasteele C."/>
            <person name="Vares D."/>
            <person name="Vear F."/>
            <person name="Vautrin S."/>
            <person name="Crespi M."/>
            <person name="Mangin B."/>
            <person name="Burke J.M."/>
            <person name="Salse J."/>
            <person name="Munos S."/>
            <person name="Vincourt P."/>
            <person name="Rieseberg L.H."/>
            <person name="Langlade N.B."/>
        </authorList>
    </citation>
    <scope>NUCLEOTIDE SEQUENCE [LARGE SCALE GENOMIC DNA]</scope>
    <source>
        <strain evidence="5">cv. SF193</strain>
        <tissue evidence="2">Leaves</tissue>
    </source>
</reference>
<name>A0A251UY86_HELAN</name>
<evidence type="ECO:0000313" key="4">
    <source>
        <dbReference type="EMBL" id="OTG27301.1"/>
    </source>
</evidence>
<organism evidence="4 5">
    <name type="scientific">Helianthus annuus</name>
    <name type="common">Common sunflower</name>
    <dbReference type="NCBI Taxonomy" id="4232"/>
    <lineage>
        <taxon>Eukaryota</taxon>
        <taxon>Viridiplantae</taxon>
        <taxon>Streptophyta</taxon>
        <taxon>Embryophyta</taxon>
        <taxon>Tracheophyta</taxon>
        <taxon>Spermatophyta</taxon>
        <taxon>Magnoliopsida</taxon>
        <taxon>eudicotyledons</taxon>
        <taxon>Gunneridae</taxon>
        <taxon>Pentapetalae</taxon>
        <taxon>asterids</taxon>
        <taxon>campanulids</taxon>
        <taxon>Asterales</taxon>
        <taxon>Asteraceae</taxon>
        <taxon>Asteroideae</taxon>
        <taxon>Heliantheae alliance</taxon>
        <taxon>Heliantheae</taxon>
        <taxon>Helianthus</taxon>
    </lineage>
</organism>
<reference evidence="4" key="2">
    <citation type="submission" date="2017-02" db="EMBL/GenBank/DDBJ databases">
        <title>Sunflower complete genome.</title>
        <authorList>
            <person name="Langlade N."/>
            <person name="Munos S."/>
        </authorList>
    </citation>
    <scope>NUCLEOTIDE SEQUENCE [LARGE SCALE GENOMIC DNA]</scope>
    <source>
        <tissue evidence="4">Leaves</tissue>
    </source>
</reference>
<dbReference type="EMBL" id="MNCJ02000319">
    <property type="protein sequence ID" value="KAF5808283.1"/>
    <property type="molecule type" value="Genomic_DNA"/>
</dbReference>
<feature type="compositionally biased region" description="Basic residues" evidence="1">
    <location>
        <begin position="1"/>
        <end position="33"/>
    </location>
</feature>
<dbReference type="EMBL" id="MNCJ02000328">
    <property type="protein sequence ID" value="KAF5774673.1"/>
    <property type="molecule type" value="Genomic_DNA"/>
</dbReference>
<sequence length="52" mass="6720">MLFRRRNPRYRIRNRRRKKEKEKQNGHIKRKWKPTPERKKMCKRGSPKRSMR</sequence>
<dbReference type="InParanoid" id="A0A251UY86"/>
<reference evidence="2" key="3">
    <citation type="submission" date="2020-06" db="EMBL/GenBank/DDBJ databases">
        <title>Helianthus annuus Genome sequencing and assembly Release 2.</title>
        <authorList>
            <person name="Gouzy J."/>
            <person name="Langlade N."/>
            <person name="Munos S."/>
        </authorList>
    </citation>
    <scope>NUCLEOTIDE SEQUENCE</scope>
    <source>
        <tissue evidence="2">Leaves</tissue>
    </source>
</reference>
<evidence type="ECO:0000313" key="2">
    <source>
        <dbReference type="EMBL" id="KAF5774673.1"/>
    </source>
</evidence>